<dbReference type="AlphaFoldDB" id="A0A9W5T9D2"/>
<evidence type="ECO:0000259" key="3">
    <source>
        <dbReference type="PROSITE" id="PS51156"/>
    </source>
</evidence>
<reference evidence="4" key="1">
    <citation type="submission" date="2019-12" db="EMBL/GenBank/DDBJ databases">
        <title>Genome sequence of Babesia ovis.</title>
        <authorList>
            <person name="Yamagishi J."/>
            <person name="Sevinc F."/>
            <person name="Xuan X."/>
        </authorList>
    </citation>
    <scope>NUCLEOTIDE SEQUENCE</scope>
    <source>
        <strain evidence="4">Selcuk</strain>
    </source>
</reference>
<dbReference type="InterPro" id="IPR000949">
    <property type="entry name" value="ELM2_dom"/>
</dbReference>
<keyword evidence="1" id="KW-0539">Nucleus</keyword>
<dbReference type="Pfam" id="PF01448">
    <property type="entry name" value="ELM2"/>
    <property type="match status" value="1"/>
</dbReference>
<evidence type="ECO:0000313" key="5">
    <source>
        <dbReference type="Proteomes" id="UP001057455"/>
    </source>
</evidence>
<sequence length="103" mass="11670">MDPADKVTKRQWMQSVNGKIRVGPQYQAMIPPFCRIGSSKDTAPTNGVNHYREKPVGPSVPYSFVSENLDEEKAPIPRKTDKSKQPDKHQEAYIMPSDFLISH</sequence>
<gene>
    <name evidence="4" type="ORF">BaOVIS_010520</name>
</gene>
<dbReference type="OrthoDB" id="361943at2759"/>
<proteinExistence type="predicted"/>
<dbReference type="EMBL" id="BLIY01000007">
    <property type="protein sequence ID" value="GFE53648.1"/>
    <property type="molecule type" value="Genomic_DNA"/>
</dbReference>
<name>A0A9W5T9D2_BABOV</name>
<keyword evidence="5" id="KW-1185">Reference proteome</keyword>
<evidence type="ECO:0000256" key="1">
    <source>
        <dbReference type="ARBA" id="ARBA00023242"/>
    </source>
</evidence>
<evidence type="ECO:0000256" key="2">
    <source>
        <dbReference type="SAM" id="MobiDB-lite"/>
    </source>
</evidence>
<dbReference type="Proteomes" id="UP001057455">
    <property type="component" value="Unassembled WGS sequence"/>
</dbReference>
<feature type="region of interest" description="Disordered" evidence="2">
    <location>
        <begin position="69"/>
        <end position="103"/>
    </location>
</feature>
<organism evidence="4 5">
    <name type="scientific">Babesia ovis</name>
    <dbReference type="NCBI Taxonomy" id="5869"/>
    <lineage>
        <taxon>Eukaryota</taxon>
        <taxon>Sar</taxon>
        <taxon>Alveolata</taxon>
        <taxon>Apicomplexa</taxon>
        <taxon>Aconoidasida</taxon>
        <taxon>Piroplasmida</taxon>
        <taxon>Babesiidae</taxon>
        <taxon>Babesia</taxon>
    </lineage>
</organism>
<dbReference type="PROSITE" id="PS51156">
    <property type="entry name" value="ELM2"/>
    <property type="match status" value="1"/>
</dbReference>
<feature type="compositionally biased region" description="Basic and acidic residues" evidence="2">
    <location>
        <begin position="71"/>
        <end position="91"/>
    </location>
</feature>
<evidence type="ECO:0000313" key="4">
    <source>
        <dbReference type="EMBL" id="GFE53648.1"/>
    </source>
</evidence>
<accession>A0A9W5T9D2</accession>
<protein>
    <submittedName>
        <fullName evidence="4">Mesoderm induction early response factor, putative</fullName>
    </submittedName>
</protein>
<comment type="caution">
    <text evidence="4">The sequence shown here is derived from an EMBL/GenBank/DDBJ whole genome shotgun (WGS) entry which is preliminary data.</text>
</comment>
<feature type="domain" description="ELM2" evidence="3">
    <location>
        <begin position="18"/>
        <end position="103"/>
    </location>
</feature>